<dbReference type="Proteomes" id="UP000610303">
    <property type="component" value="Unassembled WGS sequence"/>
</dbReference>
<dbReference type="EMBL" id="BMRJ01000002">
    <property type="protein sequence ID" value="GGR26824.1"/>
    <property type="molecule type" value="Genomic_DNA"/>
</dbReference>
<name>A0A918CKQ4_AGRME</name>
<dbReference type="InterPro" id="IPR005152">
    <property type="entry name" value="Lipase_secreted"/>
</dbReference>
<organism evidence="2 3">
    <name type="scientific">Agromyces mediolanus</name>
    <name type="common">Corynebacterium mediolanum</name>
    <dbReference type="NCBI Taxonomy" id="41986"/>
    <lineage>
        <taxon>Bacteria</taxon>
        <taxon>Bacillati</taxon>
        <taxon>Actinomycetota</taxon>
        <taxon>Actinomycetes</taxon>
        <taxon>Micrococcales</taxon>
        <taxon>Microbacteriaceae</taxon>
        <taxon>Agromyces</taxon>
    </lineage>
</organism>
<evidence type="ECO:0000313" key="3">
    <source>
        <dbReference type="Proteomes" id="UP000610303"/>
    </source>
</evidence>
<reference evidence="2" key="2">
    <citation type="submission" date="2020-09" db="EMBL/GenBank/DDBJ databases">
        <authorList>
            <person name="Sun Q."/>
            <person name="Ohkuma M."/>
        </authorList>
    </citation>
    <scope>NUCLEOTIDE SEQUENCE</scope>
    <source>
        <strain evidence="2">JCM 3346</strain>
    </source>
</reference>
<keyword evidence="1" id="KW-1133">Transmembrane helix</keyword>
<dbReference type="Pfam" id="PF03583">
    <property type="entry name" value="LIP"/>
    <property type="match status" value="1"/>
</dbReference>
<dbReference type="PANTHER" id="PTHR34853:SF1">
    <property type="entry name" value="LIPASE 5"/>
    <property type="match status" value="1"/>
</dbReference>
<dbReference type="Gene3D" id="3.40.50.1820">
    <property type="entry name" value="alpha/beta hydrolase"/>
    <property type="match status" value="2"/>
</dbReference>
<feature type="transmembrane region" description="Helical" evidence="1">
    <location>
        <begin position="31"/>
        <end position="49"/>
    </location>
</feature>
<dbReference type="GO" id="GO:0016042">
    <property type="term" value="P:lipid catabolic process"/>
    <property type="evidence" value="ECO:0007669"/>
    <property type="project" value="InterPro"/>
</dbReference>
<keyword evidence="1" id="KW-0812">Transmembrane</keyword>
<dbReference type="GO" id="GO:0004806">
    <property type="term" value="F:triacylglycerol lipase activity"/>
    <property type="evidence" value="ECO:0007669"/>
    <property type="project" value="InterPro"/>
</dbReference>
<dbReference type="PANTHER" id="PTHR34853">
    <property type="match status" value="1"/>
</dbReference>
<gene>
    <name evidence="2" type="ORF">GCM10010196_20410</name>
</gene>
<evidence type="ECO:0000313" key="2">
    <source>
        <dbReference type="EMBL" id="GGR26824.1"/>
    </source>
</evidence>
<protein>
    <submittedName>
        <fullName evidence="2">Lipase</fullName>
    </submittedName>
</protein>
<sequence>MICEDLGVSEETAAGREAGERAHRPRRGRRLVAAYVLGIAATLIAAEALRAVGDAAERPGLDAFYAAPTAAELAGDPGSIIRSEPLAGVPLASRGWRIMYRSTDLDGAPVAVTGIVVTPLRPAAGARTVLAWGHPTTGTAPDCAPSRADDPFLGIEGLRLMLDRGYTVVATDYAGMGTAGPDSYLVGVTAAHSVLDGVRAARGIEAAGAGDRVVLWGHSQGGQAVLFAAEQAAAYAPELEIAAVAAAAPAADLTALMGSHLDDVSGVTIGSYAFPAYASVYGPTVPGAALDDVLTPAAIARLPEMNRLCLLSNLDRLHELGAPLIGDFFAHDPTATEPWAQLLVENSVGRAAIAAPLFIAQGADDALVLPADTAGFVARERALGIDVTETTVPGATHSTIAYLALPALDAWLDRVDRIEPRAGAG</sequence>
<reference evidence="2" key="1">
    <citation type="journal article" date="2014" name="Int. J. Syst. Evol. Microbiol.">
        <title>Complete genome sequence of Corynebacterium casei LMG S-19264T (=DSM 44701T), isolated from a smear-ripened cheese.</title>
        <authorList>
            <consortium name="US DOE Joint Genome Institute (JGI-PGF)"/>
            <person name="Walter F."/>
            <person name="Albersmeier A."/>
            <person name="Kalinowski J."/>
            <person name="Ruckert C."/>
        </authorList>
    </citation>
    <scope>NUCLEOTIDE SEQUENCE</scope>
    <source>
        <strain evidence="2">JCM 3346</strain>
    </source>
</reference>
<evidence type="ECO:0000256" key="1">
    <source>
        <dbReference type="SAM" id="Phobius"/>
    </source>
</evidence>
<comment type="caution">
    <text evidence="2">The sequence shown here is derived from an EMBL/GenBank/DDBJ whole genome shotgun (WGS) entry which is preliminary data.</text>
</comment>
<dbReference type="PIRSF" id="PIRSF029171">
    <property type="entry name" value="Esterase_LipA"/>
    <property type="match status" value="1"/>
</dbReference>
<keyword evidence="1" id="KW-0472">Membrane</keyword>
<dbReference type="InterPro" id="IPR029058">
    <property type="entry name" value="AB_hydrolase_fold"/>
</dbReference>
<accession>A0A918CKQ4</accession>
<keyword evidence="3" id="KW-1185">Reference proteome</keyword>
<proteinExistence type="predicted"/>
<dbReference type="SUPFAM" id="SSF53474">
    <property type="entry name" value="alpha/beta-Hydrolases"/>
    <property type="match status" value="1"/>
</dbReference>
<dbReference type="AlphaFoldDB" id="A0A918CKQ4"/>